<evidence type="ECO:0000256" key="8">
    <source>
        <dbReference type="ARBA" id="ARBA00022884"/>
    </source>
</evidence>
<evidence type="ECO:0000256" key="9">
    <source>
        <dbReference type="ARBA" id="ARBA00022908"/>
    </source>
</evidence>
<dbReference type="SUPFAM" id="SSF56672">
    <property type="entry name" value="DNA/RNA polymerases"/>
    <property type="match status" value="1"/>
</dbReference>
<dbReference type="InterPro" id="IPR001584">
    <property type="entry name" value="Integrase_cat-core"/>
</dbReference>
<dbReference type="Proteomes" id="UP000765509">
    <property type="component" value="Unassembled WGS sequence"/>
</dbReference>
<name>A0A9Q3C5W8_9BASI</name>
<feature type="domain" description="Integrase catalytic" evidence="17">
    <location>
        <begin position="599"/>
        <end position="776"/>
    </location>
</feature>
<keyword evidence="12" id="KW-0233">DNA recombination</keyword>
<dbReference type="GO" id="GO:0003723">
    <property type="term" value="F:RNA binding"/>
    <property type="evidence" value="ECO:0007669"/>
    <property type="project" value="UniProtKB-KW"/>
</dbReference>
<keyword evidence="4" id="KW-0479">Metal-binding</keyword>
<dbReference type="InterPro" id="IPR057670">
    <property type="entry name" value="SH3_retrovirus"/>
</dbReference>
<comment type="catalytic activity">
    <reaction evidence="14">
        <text>DNA(n) + a 2'-deoxyribonucleoside 5'-triphosphate = DNA(n+1) + diphosphate</text>
        <dbReference type="Rhea" id="RHEA:22508"/>
        <dbReference type="Rhea" id="RHEA-COMP:17339"/>
        <dbReference type="Rhea" id="RHEA-COMP:17340"/>
        <dbReference type="ChEBI" id="CHEBI:33019"/>
        <dbReference type="ChEBI" id="CHEBI:61560"/>
        <dbReference type="ChEBI" id="CHEBI:173112"/>
        <dbReference type="EC" id="2.7.7.49"/>
    </reaction>
</comment>
<evidence type="ECO:0000256" key="1">
    <source>
        <dbReference type="ARBA" id="ARBA00022578"/>
    </source>
</evidence>
<evidence type="ECO:0000256" key="15">
    <source>
        <dbReference type="ARBA" id="ARBA00049244"/>
    </source>
</evidence>
<evidence type="ECO:0000256" key="7">
    <source>
        <dbReference type="ARBA" id="ARBA00022842"/>
    </source>
</evidence>
<evidence type="ECO:0000256" key="13">
    <source>
        <dbReference type="ARBA" id="ARBA00023268"/>
    </source>
</evidence>
<keyword evidence="3" id="KW-0540">Nuclease</keyword>
<evidence type="ECO:0000256" key="10">
    <source>
        <dbReference type="ARBA" id="ARBA00022918"/>
    </source>
</evidence>
<dbReference type="Pfam" id="PF07727">
    <property type="entry name" value="RVT_2"/>
    <property type="match status" value="1"/>
</dbReference>
<keyword evidence="13" id="KW-0511">Multifunctional enzyme</keyword>
<proteinExistence type="predicted"/>
<keyword evidence="2" id="KW-0548">Nucleotidyltransferase</keyword>
<feature type="compositionally biased region" description="Low complexity" evidence="16">
    <location>
        <begin position="34"/>
        <end position="43"/>
    </location>
</feature>
<feature type="compositionally biased region" description="Polar residues" evidence="16">
    <location>
        <begin position="17"/>
        <end position="27"/>
    </location>
</feature>
<dbReference type="CDD" id="cd09272">
    <property type="entry name" value="RNase_HI_RT_Ty1"/>
    <property type="match status" value="1"/>
</dbReference>
<evidence type="ECO:0000256" key="5">
    <source>
        <dbReference type="ARBA" id="ARBA00022759"/>
    </source>
</evidence>
<dbReference type="InterPro" id="IPR043502">
    <property type="entry name" value="DNA/RNA_pol_sf"/>
</dbReference>
<keyword evidence="6" id="KW-0378">Hydrolase</keyword>
<evidence type="ECO:0000256" key="4">
    <source>
        <dbReference type="ARBA" id="ARBA00022723"/>
    </source>
</evidence>
<dbReference type="GO" id="GO:0016787">
    <property type="term" value="F:hydrolase activity"/>
    <property type="evidence" value="ECO:0007669"/>
    <property type="project" value="UniProtKB-KW"/>
</dbReference>
<accession>A0A9Q3C5W8</accession>
<evidence type="ECO:0000313" key="18">
    <source>
        <dbReference type="EMBL" id="MBW0477603.1"/>
    </source>
</evidence>
<keyword evidence="5" id="KW-0255">Endonuclease</keyword>
<dbReference type="InterPro" id="IPR012337">
    <property type="entry name" value="RNaseH-like_sf"/>
</dbReference>
<keyword evidence="11" id="KW-0239">DNA-directed DNA polymerase</keyword>
<keyword evidence="7" id="KW-0460">Magnesium</keyword>
<feature type="compositionally biased region" description="Polar residues" evidence="16">
    <location>
        <begin position="50"/>
        <end position="62"/>
    </location>
</feature>
<dbReference type="PROSITE" id="PS50994">
    <property type="entry name" value="INTEGRASE"/>
    <property type="match status" value="1"/>
</dbReference>
<keyword evidence="19" id="KW-1185">Reference proteome</keyword>
<sequence length="1395" mass="158370">MVNTRSTRVNLEPYCDNPNQTKPPNTKHTPDPLSSSDTVQSSSGDFHSIDNISSLPLETSAMSDERTQDDKDVIIQQLQHQISMLQLNSQTFENPVYKRFMKDSTSFSTNTIILGREGLNVEEWKDSLNLSLEMVFPPIKDFCDNAINFDKLKPMEEMSLRNLIIKTIDFEFYRSLLAKNKNAKQLYQLILERCRKSSCSTALEYIQDIISFVNIDSEDAYQQWIEIFPRLHQLDLLPSQIYGLFMQATIATSSSNLGSLFRQNVQQVLGRETTISPFEDVARVIKEEINNVKRINNTDSTSSILKIQPYFQAEQRHQSAPSRAIYQHPNTSSLPSNPSIVQQYGSKCSYCQKDGHWYIDCTQYEKDYKEKGLRLRRLPRKYQYSEPRFKPMNPRTAVRSIQADINDEDPNIIDARHISEVDDGQILIDSGASAHVSGNSPFLCDIRILKQPIPLLLADPKTVVRATRRGRLCIPVKEGILTVEDVYVCDAISGTLLSLGRLLCSNYQAQFSGTVLNIISPSSNTYTTKFNNFCWYIEPKQILSAISSAPLHTSFTWHCRLGNASDDRVKAFLKRFVPAFDIKTWRPFFCEQCAKSKGALRRPDLGKSIIKYDEVLDLVVSDVVGPITANDTTMRYFVTLRDHKSTFVLSRPIVSRSDVVPTLKQWLEFFKTNKGSYPKSLRTDNAKEYVSTALTNFCSERGIQAVPVIAYTPTDNGEAERLNRTIGEAARTMLHSSGLPEKFWPYAYQVATYLHNRLPNKRTKDSTPLEAMFNVQPSASTLYQFGTKAIIQIPAPTAPKLAPRAFNAILIGYPTSGRGWIFYVPSNRSTVHSAHAVFPETHEAKLMNNEYSNKMKIDNLLNSISMKLGQVPTDEIIDQQQGAIENTKMVPDMTLPNNIKDAVTSRESTEWLLAANNELKQFDKLNVWTAVDAQPKIKVLGARWVFALKRDSEGNITKYKARYVVKGFAQRPGQDFGDCYAPTASLVTLRLILALKVQQNLHMTTFDVSGAYLHSPIEEEIYVKAPTELRPELKGKVMKLNKALYGTRQAARCWWLFFKSIMCGIGLDEMEIEASLYVYKRGNDCIIVWMHVDDGVLLTTNKSLLSVVMSSMEKQLEVKWNHQPDKIVGINMKIVDDEILLDQKVLASQIVERYPRKVITRSTPLPLHQPDPSDKGITNVTTFQHFIGSLMYISNGTRLDMAYAVNFLARYSHNPTLQCWELLDHIIGYLMGTINKQLRLKPNETNSLDLWTDANWGGSYERSTSGGLILYAGCPIQWISKRQRIVAMSTCAAEYVAMGDSTQHLSHLINLIRGLNITPHPVIHCDNEAAILITNDNTSRKRTKYLTRAFFFVNDLIRQENIQLKWVTTKEQLADILTKSLSPATHTKFLERLNL</sequence>
<evidence type="ECO:0000256" key="11">
    <source>
        <dbReference type="ARBA" id="ARBA00022932"/>
    </source>
</evidence>
<protein>
    <recommendedName>
        <fullName evidence="17">Integrase catalytic domain-containing protein</fullName>
    </recommendedName>
</protein>
<dbReference type="InterPro" id="IPR039537">
    <property type="entry name" value="Retrotran_Ty1/copia-like"/>
</dbReference>
<keyword evidence="11" id="KW-0808">Transferase</keyword>
<dbReference type="GO" id="GO:0046872">
    <property type="term" value="F:metal ion binding"/>
    <property type="evidence" value="ECO:0007669"/>
    <property type="project" value="UniProtKB-KW"/>
</dbReference>
<evidence type="ECO:0000256" key="6">
    <source>
        <dbReference type="ARBA" id="ARBA00022801"/>
    </source>
</evidence>
<organism evidence="18 19">
    <name type="scientific">Austropuccinia psidii MF-1</name>
    <dbReference type="NCBI Taxonomy" id="1389203"/>
    <lineage>
        <taxon>Eukaryota</taxon>
        <taxon>Fungi</taxon>
        <taxon>Dikarya</taxon>
        <taxon>Basidiomycota</taxon>
        <taxon>Pucciniomycotina</taxon>
        <taxon>Pucciniomycetes</taxon>
        <taxon>Pucciniales</taxon>
        <taxon>Sphaerophragmiaceae</taxon>
        <taxon>Austropuccinia</taxon>
    </lineage>
</organism>
<dbReference type="PANTHER" id="PTHR42648:SF11">
    <property type="entry name" value="TRANSPOSON TY4-P GAG-POL POLYPROTEIN"/>
    <property type="match status" value="1"/>
</dbReference>
<evidence type="ECO:0000256" key="16">
    <source>
        <dbReference type="SAM" id="MobiDB-lite"/>
    </source>
</evidence>
<evidence type="ECO:0000256" key="2">
    <source>
        <dbReference type="ARBA" id="ARBA00022695"/>
    </source>
</evidence>
<keyword evidence="8" id="KW-0694">RNA-binding</keyword>
<dbReference type="GO" id="GO:0004519">
    <property type="term" value="F:endonuclease activity"/>
    <property type="evidence" value="ECO:0007669"/>
    <property type="project" value="UniProtKB-KW"/>
</dbReference>
<dbReference type="OrthoDB" id="433199at2759"/>
<evidence type="ECO:0000256" key="3">
    <source>
        <dbReference type="ARBA" id="ARBA00022722"/>
    </source>
</evidence>
<evidence type="ECO:0000259" key="17">
    <source>
        <dbReference type="PROSITE" id="PS50994"/>
    </source>
</evidence>
<dbReference type="InterPro" id="IPR036397">
    <property type="entry name" value="RNaseH_sf"/>
</dbReference>
<dbReference type="InterPro" id="IPR013103">
    <property type="entry name" value="RVT_2"/>
</dbReference>
<dbReference type="Gene3D" id="3.30.420.10">
    <property type="entry name" value="Ribonuclease H-like superfamily/Ribonuclease H"/>
    <property type="match status" value="1"/>
</dbReference>
<evidence type="ECO:0000313" key="19">
    <source>
        <dbReference type="Proteomes" id="UP000765509"/>
    </source>
</evidence>
<dbReference type="GO" id="GO:0005634">
    <property type="term" value="C:nucleus"/>
    <property type="evidence" value="ECO:0007669"/>
    <property type="project" value="UniProtKB-ARBA"/>
</dbReference>
<keyword evidence="10" id="KW-0695">RNA-directed DNA polymerase</keyword>
<keyword evidence="1" id="KW-0815">Transposition</keyword>
<gene>
    <name evidence="18" type="ORF">O181_017318</name>
</gene>
<comment type="caution">
    <text evidence="18">The sequence shown here is derived from an EMBL/GenBank/DDBJ whole genome shotgun (WGS) entry which is preliminary data.</text>
</comment>
<reference evidence="18" key="1">
    <citation type="submission" date="2021-03" db="EMBL/GenBank/DDBJ databases">
        <title>Draft genome sequence of rust myrtle Austropuccinia psidii MF-1, a brazilian biotype.</title>
        <authorList>
            <person name="Quecine M.C."/>
            <person name="Pachon D.M.R."/>
            <person name="Bonatelli M.L."/>
            <person name="Correr F.H."/>
            <person name="Franceschini L.M."/>
            <person name="Leite T.F."/>
            <person name="Margarido G.R.A."/>
            <person name="Almeida C.A."/>
            <person name="Ferrarezi J.A."/>
            <person name="Labate C.A."/>
        </authorList>
    </citation>
    <scope>NUCLEOTIDE SEQUENCE</scope>
    <source>
        <strain evidence="18">MF-1</strain>
    </source>
</reference>
<comment type="catalytic activity">
    <reaction evidence="15">
        <text>DNA(n) + a 2'-deoxyribonucleoside 5'-triphosphate = DNA(n+1) + diphosphate</text>
        <dbReference type="Rhea" id="RHEA:22508"/>
        <dbReference type="Rhea" id="RHEA-COMP:17339"/>
        <dbReference type="Rhea" id="RHEA-COMP:17340"/>
        <dbReference type="ChEBI" id="CHEBI:33019"/>
        <dbReference type="ChEBI" id="CHEBI:61560"/>
        <dbReference type="ChEBI" id="CHEBI:173112"/>
        <dbReference type="EC" id="2.7.7.7"/>
    </reaction>
</comment>
<dbReference type="GO" id="GO:0015074">
    <property type="term" value="P:DNA integration"/>
    <property type="evidence" value="ECO:0007669"/>
    <property type="project" value="UniProtKB-KW"/>
</dbReference>
<evidence type="ECO:0000256" key="12">
    <source>
        <dbReference type="ARBA" id="ARBA00023172"/>
    </source>
</evidence>
<dbReference type="GO" id="GO:0006310">
    <property type="term" value="P:DNA recombination"/>
    <property type="evidence" value="ECO:0007669"/>
    <property type="project" value="UniProtKB-KW"/>
</dbReference>
<dbReference type="PANTHER" id="PTHR42648">
    <property type="entry name" value="TRANSPOSASE, PUTATIVE-RELATED"/>
    <property type="match status" value="1"/>
</dbReference>
<feature type="region of interest" description="Disordered" evidence="16">
    <location>
        <begin position="1"/>
        <end position="66"/>
    </location>
</feature>
<dbReference type="GO" id="GO:0003964">
    <property type="term" value="F:RNA-directed DNA polymerase activity"/>
    <property type="evidence" value="ECO:0007669"/>
    <property type="project" value="UniProtKB-KW"/>
</dbReference>
<dbReference type="GO" id="GO:0032196">
    <property type="term" value="P:transposition"/>
    <property type="evidence" value="ECO:0007669"/>
    <property type="project" value="UniProtKB-KW"/>
</dbReference>
<dbReference type="SUPFAM" id="SSF53098">
    <property type="entry name" value="Ribonuclease H-like"/>
    <property type="match status" value="1"/>
</dbReference>
<evidence type="ECO:0000256" key="14">
    <source>
        <dbReference type="ARBA" id="ARBA00048173"/>
    </source>
</evidence>
<dbReference type="GO" id="GO:0003887">
    <property type="term" value="F:DNA-directed DNA polymerase activity"/>
    <property type="evidence" value="ECO:0007669"/>
    <property type="project" value="UniProtKB-KW"/>
</dbReference>
<dbReference type="Pfam" id="PF25597">
    <property type="entry name" value="SH3_retrovirus"/>
    <property type="match status" value="1"/>
</dbReference>
<dbReference type="EMBL" id="AVOT02004870">
    <property type="protein sequence ID" value="MBW0477603.1"/>
    <property type="molecule type" value="Genomic_DNA"/>
</dbReference>
<keyword evidence="9" id="KW-0229">DNA integration</keyword>